<dbReference type="InterPro" id="IPR038375">
    <property type="entry name" value="NDUFAF7_sf"/>
</dbReference>
<keyword evidence="2 3" id="KW-0808">Transferase</keyword>
<dbReference type="Proteomes" id="UP000290649">
    <property type="component" value="Unassembled WGS sequence"/>
</dbReference>
<comment type="caution">
    <text evidence="3">The sequence shown here is derived from an EMBL/GenBank/DDBJ whole genome shotgun (WGS) entry which is preliminary data.</text>
</comment>
<dbReference type="SUPFAM" id="SSF53335">
    <property type="entry name" value="S-adenosyl-L-methionine-dependent methyltransferases"/>
    <property type="match status" value="1"/>
</dbReference>
<evidence type="ECO:0000256" key="1">
    <source>
        <dbReference type="ARBA" id="ARBA00022603"/>
    </source>
</evidence>
<protein>
    <submittedName>
        <fullName evidence="3">SAM-dependent methyltransferase</fullName>
    </submittedName>
</protein>
<dbReference type="Pfam" id="PF02636">
    <property type="entry name" value="Methyltransf_28"/>
    <property type="match status" value="1"/>
</dbReference>
<dbReference type="InterPro" id="IPR029063">
    <property type="entry name" value="SAM-dependent_MTases_sf"/>
</dbReference>
<dbReference type="PANTHER" id="PTHR12049">
    <property type="entry name" value="PROTEIN ARGININE METHYLTRANSFERASE NDUFAF7, MITOCHONDRIAL"/>
    <property type="match status" value="1"/>
</dbReference>
<evidence type="ECO:0000256" key="2">
    <source>
        <dbReference type="ARBA" id="ARBA00022679"/>
    </source>
</evidence>
<dbReference type="OrthoDB" id="9794208at2"/>
<name>A0A4Q0VRH8_9BACI</name>
<keyword evidence="1 3" id="KW-0489">Methyltransferase</keyword>
<accession>A0A4Q0VRH8</accession>
<dbReference type="GO" id="GO:0032259">
    <property type="term" value="P:methylation"/>
    <property type="evidence" value="ECO:0007669"/>
    <property type="project" value="UniProtKB-KW"/>
</dbReference>
<dbReference type="GO" id="GO:0035243">
    <property type="term" value="F:protein-arginine omega-N symmetric methyltransferase activity"/>
    <property type="evidence" value="ECO:0007669"/>
    <property type="project" value="TreeGrafter"/>
</dbReference>
<dbReference type="EMBL" id="QOUX01000045">
    <property type="protein sequence ID" value="RXI99473.1"/>
    <property type="molecule type" value="Genomic_DNA"/>
</dbReference>
<reference evidence="3 4" key="1">
    <citation type="journal article" date="2019" name="Int. J. Syst. Evol. Microbiol.">
        <title>Anaerobacillus alkaliphilus sp. nov., a novel alkaliphilic and moderately halophilic bacterium.</title>
        <authorList>
            <person name="Borsodi A.K."/>
            <person name="Aszalos J.M."/>
            <person name="Bihari P."/>
            <person name="Nagy I."/>
            <person name="Schumann P."/>
            <person name="Sproer C."/>
            <person name="Kovacs A.L."/>
            <person name="Boka K."/>
            <person name="Dobosy P."/>
            <person name="Ovari M."/>
            <person name="Szili-Kovacs T."/>
            <person name="Toth E."/>
        </authorList>
    </citation>
    <scope>NUCLEOTIDE SEQUENCE [LARGE SCALE GENOMIC DNA]</scope>
    <source>
        <strain evidence="3 4">B16-10</strain>
    </source>
</reference>
<proteinExistence type="predicted"/>
<dbReference type="PANTHER" id="PTHR12049:SF7">
    <property type="entry name" value="PROTEIN ARGININE METHYLTRANSFERASE NDUFAF7, MITOCHONDRIAL"/>
    <property type="match status" value="1"/>
</dbReference>
<organism evidence="3 4">
    <name type="scientific">Anaerobacillus alkaliphilus</name>
    <dbReference type="NCBI Taxonomy" id="1548597"/>
    <lineage>
        <taxon>Bacteria</taxon>
        <taxon>Bacillati</taxon>
        <taxon>Bacillota</taxon>
        <taxon>Bacilli</taxon>
        <taxon>Bacillales</taxon>
        <taxon>Bacillaceae</taxon>
        <taxon>Anaerobacillus</taxon>
    </lineage>
</organism>
<keyword evidence="4" id="KW-1185">Reference proteome</keyword>
<evidence type="ECO:0000313" key="3">
    <source>
        <dbReference type="EMBL" id="RXI99473.1"/>
    </source>
</evidence>
<evidence type="ECO:0000313" key="4">
    <source>
        <dbReference type="Proteomes" id="UP000290649"/>
    </source>
</evidence>
<sequence>MGEIILKEYVIATIQSTEKKMITYAEYINLVLYDTSIGYYMKDQKKLGKDGDFYTSSGVHEVFGRAFAHFFIDLLEKESLPAKICEFGGGDGRFAKAVLDEWDSISDQSLEYVIIETSPYHRNEQRKLIGDNRFYQFASLEEFKDHAGKKFEGIIFSNELLDAFPVHVVEKAGNNLFEVFVAVDDTGNLIEKREKCSEKLEEWLIEYGPKLADKQRIEVPIYMNSWLDSVNHFLEKGFLLTIDYGYTKEEWTFPQRYDGSLRGYYKHQMIKNPLEHPGEMDLTTHIHLDAYEEIVTKMGFEKICEVKQNRFLLMIGMLKFLQENYDPNPFSERSKRNRAIQSLISDTGMSAAFQVFLHGKKIEHGKSYKFLHEDPYKI</sequence>
<gene>
    <name evidence="3" type="ORF">DS745_14730</name>
</gene>
<dbReference type="Gene3D" id="3.40.50.12710">
    <property type="match status" value="1"/>
</dbReference>
<dbReference type="AlphaFoldDB" id="A0A4Q0VRH8"/>
<dbReference type="InterPro" id="IPR003788">
    <property type="entry name" value="NDUFAF7"/>
</dbReference>